<comment type="catalytic activity">
    <reaction evidence="3">
        <text>adenosine + phosphate = alpha-D-ribose 1-phosphate + adenine</text>
        <dbReference type="Rhea" id="RHEA:27642"/>
        <dbReference type="ChEBI" id="CHEBI:16335"/>
        <dbReference type="ChEBI" id="CHEBI:16708"/>
        <dbReference type="ChEBI" id="CHEBI:43474"/>
        <dbReference type="ChEBI" id="CHEBI:57720"/>
        <dbReference type="EC" id="2.4.2.1"/>
    </reaction>
</comment>
<dbReference type="InterPro" id="IPR011051">
    <property type="entry name" value="RmlC_Cupin_sf"/>
</dbReference>
<evidence type="ECO:0000313" key="4">
    <source>
        <dbReference type="EMBL" id="TSJ88785.1"/>
    </source>
</evidence>
<comment type="catalytic activity">
    <reaction evidence="3">
        <text>thymidine + phosphate = 2-deoxy-alpha-D-ribose 1-phosphate + thymine</text>
        <dbReference type="Rhea" id="RHEA:16037"/>
        <dbReference type="ChEBI" id="CHEBI:17748"/>
        <dbReference type="ChEBI" id="CHEBI:17821"/>
        <dbReference type="ChEBI" id="CHEBI:43474"/>
        <dbReference type="ChEBI" id="CHEBI:57259"/>
        <dbReference type="EC" id="2.4.2.2"/>
    </reaction>
</comment>
<dbReference type="GO" id="GO:0047975">
    <property type="term" value="F:guanosine phosphorylase activity"/>
    <property type="evidence" value="ECO:0007669"/>
    <property type="project" value="RHEA"/>
</dbReference>
<dbReference type="RefSeq" id="WP_144189976.1">
    <property type="nucleotide sequence ID" value="NZ_VMHL01000004.1"/>
</dbReference>
<organism evidence="4 5">
    <name type="scientific">Gilliamella apicola</name>
    <dbReference type="NCBI Taxonomy" id="1196095"/>
    <lineage>
        <taxon>Bacteria</taxon>
        <taxon>Pseudomonadati</taxon>
        <taxon>Pseudomonadota</taxon>
        <taxon>Gammaproteobacteria</taxon>
        <taxon>Orbales</taxon>
        <taxon>Orbaceae</taxon>
        <taxon>Gilliamella</taxon>
    </lineage>
</organism>
<comment type="catalytic activity">
    <reaction evidence="3">
        <text>guanosine + phosphate = alpha-D-ribose 1-phosphate + guanine</text>
        <dbReference type="Rhea" id="RHEA:13233"/>
        <dbReference type="ChEBI" id="CHEBI:16235"/>
        <dbReference type="ChEBI" id="CHEBI:16750"/>
        <dbReference type="ChEBI" id="CHEBI:43474"/>
        <dbReference type="ChEBI" id="CHEBI:57720"/>
        <dbReference type="EC" id="2.4.2.1"/>
    </reaction>
</comment>
<evidence type="ECO:0000256" key="3">
    <source>
        <dbReference type="HAMAP-Rule" id="MF_01537"/>
    </source>
</evidence>
<comment type="catalytic activity">
    <reaction evidence="3">
        <text>cytidine + phosphate = cytosine + alpha-D-ribose 1-phosphate</text>
        <dbReference type="Rhea" id="RHEA:52540"/>
        <dbReference type="ChEBI" id="CHEBI:16040"/>
        <dbReference type="ChEBI" id="CHEBI:17562"/>
        <dbReference type="ChEBI" id="CHEBI:43474"/>
        <dbReference type="ChEBI" id="CHEBI:57720"/>
        <dbReference type="EC" id="2.4.2.2"/>
    </reaction>
</comment>
<dbReference type="GO" id="GO:0004850">
    <property type="term" value="F:uridine phosphorylase activity"/>
    <property type="evidence" value="ECO:0007669"/>
    <property type="project" value="RHEA"/>
</dbReference>
<reference evidence="4 5" key="1">
    <citation type="submission" date="2019-07" db="EMBL/GenBank/DDBJ databases">
        <title>Gilliamella genomes.</title>
        <authorList>
            <person name="Zheng H."/>
        </authorList>
    </citation>
    <scope>NUCLEOTIDE SEQUENCE [LARGE SCALE GENOMIC DNA]</scope>
    <source>
        <strain evidence="4 5">W8131</strain>
    </source>
</reference>
<dbReference type="GO" id="GO:0005829">
    <property type="term" value="C:cytosol"/>
    <property type="evidence" value="ECO:0007669"/>
    <property type="project" value="TreeGrafter"/>
</dbReference>
<comment type="catalytic activity">
    <reaction evidence="3">
        <text>uridine + phosphate = alpha-D-ribose 1-phosphate + uracil</text>
        <dbReference type="Rhea" id="RHEA:24388"/>
        <dbReference type="ChEBI" id="CHEBI:16704"/>
        <dbReference type="ChEBI" id="CHEBI:17568"/>
        <dbReference type="ChEBI" id="CHEBI:43474"/>
        <dbReference type="ChEBI" id="CHEBI:57720"/>
        <dbReference type="EC" id="2.4.2.2"/>
    </reaction>
</comment>
<gene>
    <name evidence="3 4" type="primary">ppnP</name>
    <name evidence="4" type="ORF">FPQ14_09440</name>
</gene>
<comment type="caution">
    <text evidence="4">The sequence shown here is derived from an EMBL/GenBank/DDBJ whole genome shotgun (WGS) entry which is preliminary data.</text>
</comment>
<dbReference type="Gene3D" id="2.60.120.10">
    <property type="entry name" value="Jelly Rolls"/>
    <property type="match status" value="1"/>
</dbReference>
<sequence>MLKVNDYFEGKVKSIGFENGSTGKVSVGVMLPGEYIFNTDNPEEMTVITGSLKVLLPTANDWQLFEAGQVFHVAEESQFDVQVVEPTAYLCRYLVKQQ</sequence>
<dbReference type="EMBL" id="VMHL01000004">
    <property type="protein sequence ID" value="TSJ88785.1"/>
    <property type="molecule type" value="Genomic_DNA"/>
</dbReference>
<protein>
    <recommendedName>
        <fullName evidence="3">Pyrimidine/purine nucleoside phosphorylase</fullName>
        <ecNumber evidence="3">2.4.2.1</ecNumber>
        <ecNumber evidence="3">2.4.2.2</ecNumber>
    </recommendedName>
    <alternativeName>
        <fullName evidence="3">Adenosine phosphorylase</fullName>
    </alternativeName>
    <alternativeName>
        <fullName evidence="3">Cytidine phosphorylase</fullName>
    </alternativeName>
    <alternativeName>
        <fullName evidence="3">Guanosine phosphorylase</fullName>
    </alternativeName>
    <alternativeName>
        <fullName evidence="3">Inosine phosphorylase</fullName>
    </alternativeName>
    <alternativeName>
        <fullName evidence="3">Thymidine phosphorylase</fullName>
    </alternativeName>
    <alternativeName>
        <fullName evidence="3">Uridine phosphorylase</fullName>
    </alternativeName>
    <alternativeName>
        <fullName evidence="3">Xanthosine phosphorylase</fullName>
    </alternativeName>
</protein>
<name>A0A556RIR1_9GAMM</name>
<dbReference type="InterPro" id="IPR009664">
    <property type="entry name" value="Ppnp"/>
</dbReference>
<dbReference type="HAMAP" id="MF_01537">
    <property type="entry name" value="Nucleos_phosphorylase_PpnP"/>
    <property type="match status" value="1"/>
</dbReference>
<dbReference type="PANTHER" id="PTHR36540:SF1">
    <property type="entry name" value="PYRIMIDINE_PURINE NUCLEOSIDE PHOSPHORYLASE"/>
    <property type="match status" value="1"/>
</dbReference>
<dbReference type="EC" id="2.4.2.1" evidence="3"/>
<dbReference type="InterPro" id="IPR014710">
    <property type="entry name" value="RmlC-like_jellyroll"/>
</dbReference>
<evidence type="ECO:0000256" key="1">
    <source>
        <dbReference type="ARBA" id="ARBA00022676"/>
    </source>
</evidence>
<proteinExistence type="inferred from homology"/>
<keyword evidence="1 3" id="KW-0328">Glycosyltransferase</keyword>
<comment type="catalytic activity">
    <reaction evidence="3">
        <text>xanthosine + phosphate = alpha-D-ribose 1-phosphate + xanthine</text>
        <dbReference type="Rhea" id="RHEA:27638"/>
        <dbReference type="ChEBI" id="CHEBI:17712"/>
        <dbReference type="ChEBI" id="CHEBI:18107"/>
        <dbReference type="ChEBI" id="CHEBI:43474"/>
        <dbReference type="ChEBI" id="CHEBI:57720"/>
        <dbReference type="EC" id="2.4.2.1"/>
    </reaction>
</comment>
<dbReference type="GO" id="GO:0004731">
    <property type="term" value="F:purine-nucleoside phosphorylase activity"/>
    <property type="evidence" value="ECO:0007669"/>
    <property type="project" value="UniProtKB-UniRule"/>
</dbReference>
<evidence type="ECO:0000256" key="2">
    <source>
        <dbReference type="ARBA" id="ARBA00022679"/>
    </source>
</evidence>
<dbReference type="Pfam" id="PF06865">
    <property type="entry name" value="Ppnp"/>
    <property type="match status" value="1"/>
</dbReference>
<comment type="similarity">
    <text evidence="3">Belongs to the nucleoside phosphorylase PpnP family.</text>
</comment>
<dbReference type="SUPFAM" id="SSF51182">
    <property type="entry name" value="RmlC-like cupins"/>
    <property type="match status" value="1"/>
</dbReference>
<keyword evidence="2 3" id="KW-0808">Transferase</keyword>
<comment type="catalytic activity">
    <reaction evidence="3">
        <text>a purine D-ribonucleoside + phosphate = a purine nucleobase + alpha-D-ribose 1-phosphate</text>
        <dbReference type="Rhea" id="RHEA:19805"/>
        <dbReference type="ChEBI" id="CHEBI:26386"/>
        <dbReference type="ChEBI" id="CHEBI:43474"/>
        <dbReference type="ChEBI" id="CHEBI:57720"/>
        <dbReference type="ChEBI" id="CHEBI:142355"/>
        <dbReference type="EC" id="2.4.2.1"/>
    </reaction>
</comment>
<dbReference type="EC" id="2.4.2.2" evidence="3"/>
<comment type="catalytic activity">
    <reaction evidence="3">
        <text>inosine + phosphate = alpha-D-ribose 1-phosphate + hypoxanthine</text>
        <dbReference type="Rhea" id="RHEA:27646"/>
        <dbReference type="ChEBI" id="CHEBI:17368"/>
        <dbReference type="ChEBI" id="CHEBI:17596"/>
        <dbReference type="ChEBI" id="CHEBI:43474"/>
        <dbReference type="ChEBI" id="CHEBI:57720"/>
        <dbReference type="EC" id="2.4.2.1"/>
    </reaction>
</comment>
<dbReference type="GO" id="GO:0009032">
    <property type="term" value="F:thymidine phosphorylase activity"/>
    <property type="evidence" value="ECO:0007669"/>
    <property type="project" value="RHEA"/>
</dbReference>
<dbReference type="NCBIfam" id="NF007875">
    <property type="entry name" value="PRK10579.1"/>
    <property type="match status" value="1"/>
</dbReference>
<evidence type="ECO:0000313" key="5">
    <source>
        <dbReference type="Proteomes" id="UP000319138"/>
    </source>
</evidence>
<accession>A0A556RIR1</accession>
<dbReference type="AlphaFoldDB" id="A0A556RIR1"/>
<dbReference type="FunFam" id="2.60.120.10:FF:000016">
    <property type="entry name" value="Pyrimidine/purine nucleoside phosphorylase"/>
    <property type="match status" value="1"/>
</dbReference>
<dbReference type="CDD" id="cd20296">
    <property type="entry name" value="cupin_PpnP-like"/>
    <property type="match status" value="1"/>
</dbReference>
<dbReference type="PANTHER" id="PTHR36540">
    <property type="entry name" value="PYRIMIDINE/PURINE NUCLEOSIDE PHOSPHORYLASE"/>
    <property type="match status" value="1"/>
</dbReference>
<comment type="function">
    <text evidence="3">Catalyzes the phosphorolysis of diverse nucleosides, yielding D-ribose 1-phosphate and the respective free bases. Can use uridine, adenosine, guanosine, cytidine, thymidine, inosine and xanthosine as substrates. Also catalyzes the reverse reactions.</text>
</comment>
<dbReference type="Proteomes" id="UP000319138">
    <property type="component" value="Unassembled WGS sequence"/>
</dbReference>